<dbReference type="EMBL" id="BGZK01003249">
    <property type="protein sequence ID" value="GBO99180.1"/>
    <property type="molecule type" value="Genomic_DNA"/>
</dbReference>
<dbReference type="AlphaFoldDB" id="A0A4C1SDJ9"/>
<name>A0A4C1SDJ9_EUMVA</name>
<sequence length="120" mass="13067">MNSHGFPHARFSAGIVRADTLVLKTKFPSRPIFRLSGESDFPAKPSFSVDVVSGKTLYGTYVFKEFNLSIDTSLSNGPPVTRVGVIFHNSLGSNVTLAGVDAGGFERTERKLSYRLNISL</sequence>
<dbReference type="Proteomes" id="UP000299102">
    <property type="component" value="Unassembled WGS sequence"/>
</dbReference>
<evidence type="ECO:0000313" key="1">
    <source>
        <dbReference type="EMBL" id="GBO99180.1"/>
    </source>
</evidence>
<organism evidence="1 2">
    <name type="scientific">Eumeta variegata</name>
    <name type="common">Bagworm moth</name>
    <name type="synonym">Eumeta japonica</name>
    <dbReference type="NCBI Taxonomy" id="151549"/>
    <lineage>
        <taxon>Eukaryota</taxon>
        <taxon>Metazoa</taxon>
        <taxon>Ecdysozoa</taxon>
        <taxon>Arthropoda</taxon>
        <taxon>Hexapoda</taxon>
        <taxon>Insecta</taxon>
        <taxon>Pterygota</taxon>
        <taxon>Neoptera</taxon>
        <taxon>Endopterygota</taxon>
        <taxon>Lepidoptera</taxon>
        <taxon>Glossata</taxon>
        <taxon>Ditrysia</taxon>
        <taxon>Tineoidea</taxon>
        <taxon>Psychidae</taxon>
        <taxon>Oiketicinae</taxon>
        <taxon>Eumeta</taxon>
    </lineage>
</organism>
<reference evidence="1 2" key="1">
    <citation type="journal article" date="2019" name="Commun. Biol.">
        <title>The bagworm genome reveals a unique fibroin gene that provides high tensile strength.</title>
        <authorList>
            <person name="Kono N."/>
            <person name="Nakamura H."/>
            <person name="Ohtoshi R."/>
            <person name="Tomita M."/>
            <person name="Numata K."/>
            <person name="Arakawa K."/>
        </authorList>
    </citation>
    <scope>NUCLEOTIDE SEQUENCE [LARGE SCALE GENOMIC DNA]</scope>
</reference>
<protein>
    <submittedName>
        <fullName evidence="1">Uncharacterized protein</fullName>
    </submittedName>
</protein>
<evidence type="ECO:0000313" key="2">
    <source>
        <dbReference type="Proteomes" id="UP000299102"/>
    </source>
</evidence>
<accession>A0A4C1SDJ9</accession>
<keyword evidence="2" id="KW-1185">Reference proteome</keyword>
<gene>
    <name evidence="1" type="ORF">EVAR_93586_1</name>
</gene>
<comment type="caution">
    <text evidence="1">The sequence shown here is derived from an EMBL/GenBank/DDBJ whole genome shotgun (WGS) entry which is preliminary data.</text>
</comment>
<proteinExistence type="predicted"/>